<keyword evidence="2 5" id="KW-0853">WD repeat</keyword>
<evidence type="ECO:0000313" key="7">
    <source>
        <dbReference type="EMBL" id="KAI9636110.1"/>
    </source>
</evidence>
<dbReference type="GeneID" id="77726408"/>
<dbReference type="PROSITE" id="PS50294">
    <property type="entry name" value="WD_REPEATS_REGION"/>
    <property type="match status" value="1"/>
</dbReference>
<keyword evidence="4" id="KW-0539">Nucleus</keyword>
<reference evidence="7" key="1">
    <citation type="journal article" date="2022" name="G3 (Bethesda)">
        <title>High quality genome of the basidiomycete yeast Dioszegia hungarica PDD-24b-2 isolated from cloud water.</title>
        <authorList>
            <person name="Jarrige D."/>
            <person name="Haridas S."/>
            <person name="Bleykasten-Grosshans C."/>
            <person name="Joly M."/>
            <person name="Nadalig T."/>
            <person name="Sancelme M."/>
            <person name="Vuilleumier S."/>
            <person name="Grigoriev I.V."/>
            <person name="Amato P."/>
            <person name="Bringel F."/>
        </authorList>
    </citation>
    <scope>NUCLEOTIDE SEQUENCE</scope>
    <source>
        <strain evidence="7">PDD-24b-2</strain>
    </source>
</reference>
<protein>
    <submittedName>
        <fullName evidence="7">WD40-repeat-containing domain protein</fullName>
    </submittedName>
</protein>
<dbReference type="InterPro" id="IPR039241">
    <property type="entry name" value="Rrp9-like"/>
</dbReference>
<evidence type="ECO:0000256" key="6">
    <source>
        <dbReference type="SAM" id="MobiDB-lite"/>
    </source>
</evidence>
<evidence type="ECO:0000256" key="4">
    <source>
        <dbReference type="ARBA" id="ARBA00023242"/>
    </source>
</evidence>
<dbReference type="InterPro" id="IPR019775">
    <property type="entry name" value="WD40_repeat_CS"/>
</dbReference>
<dbReference type="PROSITE" id="PS00678">
    <property type="entry name" value="WD_REPEATS_1"/>
    <property type="match status" value="1"/>
</dbReference>
<evidence type="ECO:0000256" key="5">
    <source>
        <dbReference type="PROSITE-ProRule" id="PRU00221"/>
    </source>
</evidence>
<feature type="compositionally biased region" description="Acidic residues" evidence="6">
    <location>
        <begin position="35"/>
        <end position="49"/>
    </location>
</feature>
<feature type="compositionally biased region" description="Acidic residues" evidence="6">
    <location>
        <begin position="61"/>
        <end position="71"/>
    </location>
</feature>
<comment type="subcellular location">
    <subcellularLocation>
        <location evidence="1">Nucleus</location>
    </subcellularLocation>
</comment>
<dbReference type="PANTHER" id="PTHR19865:SF0">
    <property type="entry name" value="U3 SMALL NUCLEOLAR RNA-INTERACTING PROTEIN 2"/>
    <property type="match status" value="1"/>
</dbReference>
<feature type="repeat" description="WD" evidence="5">
    <location>
        <begin position="199"/>
        <end position="233"/>
    </location>
</feature>
<accession>A0AA38H9M8</accession>
<gene>
    <name evidence="7" type="ORF">MKK02DRAFT_26505</name>
</gene>
<dbReference type="PROSITE" id="PS50082">
    <property type="entry name" value="WD_REPEATS_2"/>
    <property type="match status" value="1"/>
</dbReference>
<evidence type="ECO:0000256" key="1">
    <source>
        <dbReference type="ARBA" id="ARBA00004123"/>
    </source>
</evidence>
<dbReference type="FunFam" id="2.130.10.10:FF:000899">
    <property type="entry name" value="Chromosome 15, whole genome shotgun sequence"/>
    <property type="match status" value="1"/>
</dbReference>
<dbReference type="Proteomes" id="UP001164286">
    <property type="component" value="Unassembled WGS sequence"/>
</dbReference>
<evidence type="ECO:0000256" key="3">
    <source>
        <dbReference type="ARBA" id="ARBA00022737"/>
    </source>
</evidence>
<dbReference type="Pfam" id="PF00400">
    <property type="entry name" value="WD40"/>
    <property type="match status" value="3"/>
</dbReference>
<dbReference type="SMART" id="SM00320">
    <property type="entry name" value="WD40"/>
    <property type="match status" value="5"/>
</dbReference>
<dbReference type="AlphaFoldDB" id="A0AA38H9M8"/>
<keyword evidence="3" id="KW-0677">Repeat</keyword>
<keyword evidence="8" id="KW-1185">Reference proteome</keyword>
<organism evidence="7 8">
    <name type="scientific">Dioszegia hungarica</name>
    <dbReference type="NCBI Taxonomy" id="4972"/>
    <lineage>
        <taxon>Eukaryota</taxon>
        <taxon>Fungi</taxon>
        <taxon>Dikarya</taxon>
        <taxon>Basidiomycota</taxon>
        <taxon>Agaricomycotina</taxon>
        <taxon>Tremellomycetes</taxon>
        <taxon>Tremellales</taxon>
        <taxon>Bulleribasidiaceae</taxon>
        <taxon>Dioszegia</taxon>
    </lineage>
</organism>
<feature type="compositionally biased region" description="Basic and acidic residues" evidence="6">
    <location>
        <begin position="50"/>
        <end position="60"/>
    </location>
</feature>
<proteinExistence type="predicted"/>
<evidence type="ECO:0000313" key="8">
    <source>
        <dbReference type="Proteomes" id="UP001164286"/>
    </source>
</evidence>
<dbReference type="InterPro" id="IPR036322">
    <property type="entry name" value="WD40_repeat_dom_sf"/>
</dbReference>
<feature type="region of interest" description="Disordered" evidence="6">
    <location>
        <begin position="1"/>
        <end position="73"/>
    </location>
</feature>
<dbReference type="Gene3D" id="2.130.10.10">
    <property type="entry name" value="YVTN repeat-like/Quinoprotein amine dehydrogenase"/>
    <property type="match status" value="1"/>
</dbReference>
<comment type="caution">
    <text evidence="7">The sequence shown here is derived from an EMBL/GenBank/DDBJ whole genome shotgun (WGS) entry which is preliminary data.</text>
</comment>
<evidence type="ECO:0000256" key="2">
    <source>
        <dbReference type="ARBA" id="ARBA00022574"/>
    </source>
</evidence>
<dbReference type="InterPro" id="IPR015943">
    <property type="entry name" value="WD40/YVTN_repeat-like_dom_sf"/>
</dbReference>
<dbReference type="RefSeq" id="XP_052945887.1">
    <property type="nucleotide sequence ID" value="XM_053087207.1"/>
</dbReference>
<dbReference type="EMBL" id="JAKWFO010000005">
    <property type="protein sequence ID" value="KAI9636110.1"/>
    <property type="molecule type" value="Genomic_DNA"/>
</dbReference>
<dbReference type="PANTHER" id="PTHR19865">
    <property type="entry name" value="U3 SMALL NUCLEOLAR RNA INTERACTING PROTEIN 2"/>
    <property type="match status" value="1"/>
</dbReference>
<dbReference type="GO" id="GO:0032040">
    <property type="term" value="C:small-subunit processome"/>
    <property type="evidence" value="ECO:0007669"/>
    <property type="project" value="TreeGrafter"/>
</dbReference>
<sequence length="563" mass="60933">MPDSFFQSDKKRKRPARSGESSDGPSRGRERDEDLSSDAEGDDGGDLDDMDFRGDQNRDREDEEVIDENETGAEKRVRLARGYLKKVQDEVEAAKDDQDYDAAEIDRELIAARLQKDVSETEGRIHSFLASRPLSITSKLVKLPTHIPTSVALTPTSLVVSTKRGLMFRYALPSLQQIGKPFGQAQATPATTSKGLAAPTGHTGELYCVAASEDGRFIVSGGKDKLVGVWEVSEEGGVKWLTGMRGHKDSVTSIAFPPLSNPSHHILSASLSRHLALHSLSTLSAIDTFFGHQDSISSISSLKPTLAVTAGSRDRTCRWWKVEEEIQLVFRGGGKSFEGQSAKGEAKKGEPAEEEIGADGMEVDRRKEKGKGRGKEFIEGSIDTVCMLDDQRFVSGGDSGSLCLWQTAKKKPIFTHPLAHGVDNLLHEDDKEMTGPRWITAIGALRGSDIFATGSWDGVIRLWALDPALRAFKPIHTIAVPGFINSIQILSVPSSSMANGGGDQVRKGKSAKGKMEILLVAAVAQEPGLGRWMSIKKGVKSGAFVAHLKFGEEGRGAVNGTEL</sequence>
<name>A0AA38H9M8_9TREE</name>
<dbReference type="InterPro" id="IPR001680">
    <property type="entry name" value="WD40_rpt"/>
</dbReference>
<dbReference type="SUPFAM" id="SSF50978">
    <property type="entry name" value="WD40 repeat-like"/>
    <property type="match status" value="1"/>
</dbReference>
<dbReference type="GO" id="GO:0034511">
    <property type="term" value="F:U3 snoRNA binding"/>
    <property type="evidence" value="ECO:0007669"/>
    <property type="project" value="InterPro"/>
</dbReference>